<dbReference type="InterPro" id="IPR010561">
    <property type="entry name" value="LIN-9/ALY1"/>
</dbReference>
<dbReference type="GO" id="GO:0006351">
    <property type="term" value="P:DNA-templated transcription"/>
    <property type="evidence" value="ECO:0007669"/>
    <property type="project" value="InterPro"/>
</dbReference>
<feature type="compositionally biased region" description="Polar residues" evidence="1">
    <location>
        <begin position="1"/>
        <end position="15"/>
    </location>
</feature>
<feature type="region of interest" description="Disordered" evidence="1">
    <location>
        <begin position="1"/>
        <end position="24"/>
    </location>
</feature>
<comment type="caution">
    <text evidence="2">The sequence shown here is derived from an EMBL/GenBank/DDBJ whole genome shotgun (WGS) entry which is preliminary data.</text>
</comment>
<accession>A0AAN7QL29</accession>
<dbReference type="PANTHER" id="PTHR21689">
    <property type="entry name" value="LIN-9"/>
    <property type="match status" value="1"/>
</dbReference>
<dbReference type="GO" id="GO:0006357">
    <property type="term" value="P:regulation of transcription by RNA polymerase II"/>
    <property type="evidence" value="ECO:0007669"/>
    <property type="project" value="TreeGrafter"/>
</dbReference>
<gene>
    <name evidence="2" type="ORF">SAY86_027713</name>
</gene>
<dbReference type="GO" id="GO:0051726">
    <property type="term" value="P:regulation of cell cycle"/>
    <property type="evidence" value="ECO:0007669"/>
    <property type="project" value="TreeGrafter"/>
</dbReference>
<evidence type="ECO:0000256" key="1">
    <source>
        <dbReference type="SAM" id="MobiDB-lite"/>
    </source>
</evidence>
<keyword evidence="3" id="KW-1185">Reference proteome</keyword>
<dbReference type="PANTHER" id="PTHR21689:SF5">
    <property type="entry name" value="PROTEIN ALWAYS EARLY 1-RELATED"/>
    <property type="match status" value="1"/>
</dbReference>
<dbReference type="GO" id="GO:0005654">
    <property type="term" value="C:nucleoplasm"/>
    <property type="evidence" value="ECO:0007669"/>
    <property type="project" value="TreeGrafter"/>
</dbReference>
<protein>
    <submittedName>
        <fullName evidence="2">Uncharacterized protein</fullName>
    </submittedName>
</protein>
<dbReference type="Proteomes" id="UP001346149">
    <property type="component" value="Unassembled WGS sequence"/>
</dbReference>
<evidence type="ECO:0000313" key="3">
    <source>
        <dbReference type="Proteomes" id="UP001346149"/>
    </source>
</evidence>
<proteinExistence type="predicted"/>
<sequence>MELRNLNNDVIQQQTDGDRSVKDSDSFKKHYAMVLVQLKEAGGQASSALVQLRERNTYIGHPPPPWLRVQANSGNLIGLPGSGDRYLLSQESGCNVLEIVDGSMLKAHAMVNAAVKAISSLKDGDDAFLRISEAFDSINDQHLASDPRFLSSMSPEKLSSGFRHSCHLKDTSESHLLTSLRSSGDSDKEEPQIPANLITSCVASLIMIQTCTERHYPPADVARILDSAVSSLHPCSPENLPIYREIQMSMGRLKTQILALVPTQI</sequence>
<evidence type="ECO:0000313" key="2">
    <source>
        <dbReference type="EMBL" id="KAK4769563.1"/>
    </source>
</evidence>
<dbReference type="GO" id="GO:0003677">
    <property type="term" value="F:DNA binding"/>
    <property type="evidence" value="ECO:0007669"/>
    <property type="project" value="TreeGrafter"/>
</dbReference>
<name>A0AAN7QL29_TRANT</name>
<dbReference type="AlphaFoldDB" id="A0AAN7QL29"/>
<dbReference type="EMBL" id="JAXQNO010000021">
    <property type="protein sequence ID" value="KAK4769563.1"/>
    <property type="molecule type" value="Genomic_DNA"/>
</dbReference>
<organism evidence="2 3">
    <name type="scientific">Trapa natans</name>
    <name type="common">Water chestnut</name>
    <dbReference type="NCBI Taxonomy" id="22666"/>
    <lineage>
        <taxon>Eukaryota</taxon>
        <taxon>Viridiplantae</taxon>
        <taxon>Streptophyta</taxon>
        <taxon>Embryophyta</taxon>
        <taxon>Tracheophyta</taxon>
        <taxon>Spermatophyta</taxon>
        <taxon>Magnoliopsida</taxon>
        <taxon>eudicotyledons</taxon>
        <taxon>Gunneridae</taxon>
        <taxon>Pentapetalae</taxon>
        <taxon>rosids</taxon>
        <taxon>malvids</taxon>
        <taxon>Myrtales</taxon>
        <taxon>Lythraceae</taxon>
        <taxon>Trapa</taxon>
    </lineage>
</organism>
<dbReference type="GO" id="GO:0017053">
    <property type="term" value="C:transcription repressor complex"/>
    <property type="evidence" value="ECO:0007669"/>
    <property type="project" value="InterPro"/>
</dbReference>
<reference evidence="2 3" key="1">
    <citation type="journal article" date="2023" name="Hortic Res">
        <title>Pangenome of water caltrop reveals structural variations and asymmetric subgenome divergence after allopolyploidization.</title>
        <authorList>
            <person name="Zhang X."/>
            <person name="Chen Y."/>
            <person name="Wang L."/>
            <person name="Yuan Y."/>
            <person name="Fang M."/>
            <person name="Shi L."/>
            <person name="Lu R."/>
            <person name="Comes H.P."/>
            <person name="Ma Y."/>
            <person name="Chen Y."/>
            <person name="Huang G."/>
            <person name="Zhou Y."/>
            <person name="Zheng Z."/>
            <person name="Qiu Y."/>
        </authorList>
    </citation>
    <scope>NUCLEOTIDE SEQUENCE [LARGE SCALE GENOMIC DNA]</scope>
    <source>
        <strain evidence="2">F231</strain>
    </source>
</reference>